<dbReference type="AlphaFoldDB" id="A0A6C0M0D8"/>
<organism evidence="1">
    <name type="scientific">viral metagenome</name>
    <dbReference type="NCBI Taxonomy" id="1070528"/>
    <lineage>
        <taxon>unclassified sequences</taxon>
        <taxon>metagenomes</taxon>
        <taxon>organismal metagenomes</taxon>
    </lineage>
</organism>
<name>A0A6C0M0D8_9ZZZZ</name>
<dbReference type="EMBL" id="MN740611">
    <property type="protein sequence ID" value="QHU35745.1"/>
    <property type="molecule type" value="Genomic_DNA"/>
</dbReference>
<evidence type="ECO:0000313" key="1">
    <source>
        <dbReference type="EMBL" id="QHU35745.1"/>
    </source>
</evidence>
<reference evidence="1" key="1">
    <citation type="journal article" date="2020" name="Nature">
        <title>Giant virus diversity and host interactions through global metagenomics.</title>
        <authorList>
            <person name="Schulz F."/>
            <person name="Roux S."/>
            <person name="Paez-Espino D."/>
            <person name="Jungbluth S."/>
            <person name="Walsh D.A."/>
            <person name="Denef V.J."/>
            <person name="McMahon K.D."/>
            <person name="Konstantinidis K.T."/>
            <person name="Eloe-Fadrosh E.A."/>
            <person name="Kyrpides N.C."/>
            <person name="Woyke T."/>
        </authorList>
    </citation>
    <scope>NUCLEOTIDE SEQUENCE</scope>
    <source>
        <strain evidence="1">GVMAG-S-1035085-51</strain>
    </source>
</reference>
<protein>
    <submittedName>
        <fullName evidence="1">Uncharacterized protein</fullName>
    </submittedName>
</protein>
<proteinExistence type="predicted"/>
<sequence length="135" mass="15212">MTQPEIDTLVLNSFIITMKQAIRDKKINVDNPLIVITKAMEILEHVNGLSGKEKKMYIIQTIETIAKGDDGIFGTADDLIPERTIRALKTFIEQDIIGDTIQLVTDVSKGKFDINKVQKLGISCFNIFNTCFHKQ</sequence>
<accession>A0A6C0M0D8</accession>